<gene>
    <name evidence="2" type="ORF">Sjap_015280</name>
</gene>
<dbReference type="EMBL" id="JBBNAE010000006">
    <property type="protein sequence ID" value="KAK9116333.1"/>
    <property type="molecule type" value="Genomic_DNA"/>
</dbReference>
<keyword evidence="3" id="KW-1185">Reference proteome</keyword>
<sequence>MNFFILPRLDDATPHFLFLECLDSCLLCSWYFLMLAPSDVFLTAIALLQSSNIDGLYYWEGKKREHVLVCDDVDILKSREGKINGDSLEFFIDHGLNESDVTCQPFPEDVSENIHDYRVLESTLDTIEHIKVNVAGTSDVVDDYVQKKKKKKSKVTQVHEREKIVEDVAALKDMLRPSNNSENVKRNQGKSTQEREPNNQPMAKQTKKSLATSEKWSEGFRLIYLFGGGETTEGAPNVAPSLKALNVAPIPRAPNVAPIPRAPNVASTRRAPNATPTMRAPNATPTMRVPNAAPTPRAHNATLDLTVPCATPTLRTPNITLISMAPNVAPTPRVPNATPTLRLPNTAPTPSGHNATLVMGKGSIFRDLSRWIIEAEMELTLAKGRGYLRNKRQENG</sequence>
<evidence type="ECO:0000256" key="1">
    <source>
        <dbReference type="SAM" id="MobiDB-lite"/>
    </source>
</evidence>
<name>A0AAP0NR82_9MAGN</name>
<feature type="region of interest" description="Disordered" evidence="1">
    <location>
        <begin position="259"/>
        <end position="286"/>
    </location>
</feature>
<proteinExistence type="predicted"/>
<organism evidence="2 3">
    <name type="scientific">Stephania japonica</name>
    <dbReference type="NCBI Taxonomy" id="461633"/>
    <lineage>
        <taxon>Eukaryota</taxon>
        <taxon>Viridiplantae</taxon>
        <taxon>Streptophyta</taxon>
        <taxon>Embryophyta</taxon>
        <taxon>Tracheophyta</taxon>
        <taxon>Spermatophyta</taxon>
        <taxon>Magnoliopsida</taxon>
        <taxon>Ranunculales</taxon>
        <taxon>Menispermaceae</taxon>
        <taxon>Menispermoideae</taxon>
        <taxon>Cissampelideae</taxon>
        <taxon>Stephania</taxon>
    </lineage>
</organism>
<protein>
    <submittedName>
        <fullName evidence="2">Uncharacterized protein</fullName>
    </submittedName>
</protein>
<accession>A0AAP0NR82</accession>
<dbReference type="Proteomes" id="UP001417504">
    <property type="component" value="Unassembled WGS sequence"/>
</dbReference>
<reference evidence="2 3" key="1">
    <citation type="submission" date="2024-01" db="EMBL/GenBank/DDBJ databases">
        <title>Genome assemblies of Stephania.</title>
        <authorList>
            <person name="Yang L."/>
        </authorList>
    </citation>
    <scope>NUCLEOTIDE SEQUENCE [LARGE SCALE GENOMIC DNA]</scope>
    <source>
        <strain evidence="2">QJT</strain>
        <tissue evidence="2">Leaf</tissue>
    </source>
</reference>
<feature type="region of interest" description="Disordered" evidence="1">
    <location>
        <begin position="172"/>
        <end position="213"/>
    </location>
</feature>
<comment type="caution">
    <text evidence="2">The sequence shown here is derived from an EMBL/GenBank/DDBJ whole genome shotgun (WGS) entry which is preliminary data.</text>
</comment>
<evidence type="ECO:0000313" key="3">
    <source>
        <dbReference type="Proteomes" id="UP001417504"/>
    </source>
</evidence>
<dbReference type="AlphaFoldDB" id="A0AAP0NR82"/>
<evidence type="ECO:0000313" key="2">
    <source>
        <dbReference type="EMBL" id="KAK9116333.1"/>
    </source>
</evidence>
<feature type="compositionally biased region" description="Polar residues" evidence="1">
    <location>
        <begin position="198"/>
        <end position="213"/>
    </location>
</feature>